<dbReference type="Proteomes" id="UP000182241">
    <property type="component" value="Unassembled WGS sequence"/>
</dbReference>
<dbReference type="EMBL" id="FNSA01000001">
    <property type="protein sequence ID" value="SEB29461.1"/>
    <property type="molecule type" value="Genomic_DNA"/>
</dbReference>
<dbReference type="STRING" id="57704.SAMN04489793_0023"/>
<protein>
    <submittedName>
        <fullName evidence="1">Uncharacterized protein</fullName>
    </submittedName>
</protein>
<name>A0A1H4I6A5_TSUTY</name>
<gene>
    <name evidence="1" type="ORF">SAMN04489793_0023</name>
</gene>
<proteinExistence type="predicted"/>
<dbReference type="AlphaFoldDB" id="A0A1H4I6A5"/>
<dbReference type="OrthoDB" id="4549493at2"/>
<reference evidence="2" key="1">
    <citation type="submission" date="2016-10" db="EMBL/GenBank/DDBJ databases">
        <authorList>
            <person name="Varghese N."/>
            <person name="Submissions S."/>
        </authorList>
    </citation>
    <scope>NUCLEOTIDE SEQUENCE [LARGE SCALE GENOMIC DNA]</scope>
    <source>
        <strain evidence="2">DSM 44234</strain>
    </source>
</reference>
<keyword evidence="2" id="KW-1185">Reference proteome</keyword>
<accession>A0A1H4I6A5</accession>
<organism evidence="1 2">
    <name type="scientific">Tsukamurella tyrosinosolvens</name>
    <dbReference type="NCBI Taxonomy" id="57704"/>
    <lineage>
        <taxon>Bacteria</taxon>
        <taxon>Bacillati</taxon>
        <taxon>Actinomycetota</taxon>
        <taxon>Actinomycetes</taxon>
        <taxon>Mycobacteriales</taxon>
        <taxon>Tsukamurellaceae</taxon>
        <taxon>Tsukamurella</taxon>
    </lineage>
</organism>
<dbReference type="RefSeq" id="WP_139285990.1">
    <property type="nucleotide sequence ID" value="NZ_CBDRGN010000002.1"/>
</dbReference>
<evidence type="ECO:0000313" key="1">
    <source>
        <dbReference type="EMBL" id="SEB29461.1"/>
    </source>
</evidence>
<sequence length="95" mass="11092">MSTESDIEGQRRAEFQQLIERLSEPMPEYTDEQAVFDAAGPRFPEAEVGEKVTMRQFTPAEQAAHAVWREREAAWEARIDEARRDFVGVMRYLWS</sequence>
<evidence type="ECO:0000313" key="2">
    <source>
        <dbReference type="Proteomes" id="UP000182241"/>
    </source>
</evidence>